<name>A0A2N8KTP8_9BURK</name>
<dbReference type="InterPro" id="IPR036736">
    <property type="entry name" value="ACP-like_sf"/>
</dbReference>
<dbReference type="RefSeq" id="WP_102766770.1">
    <property type="nucleotide sequence ID" value="NZ_POSP01000003.1"/>
</dbReference>
<dbReference type="Proteomes" id="UP000235916">
    <property type="component" value="Unassembled WGS sequence"/>
</dbReference>
<evidence type="ECO:0000259" key="8">
    <source>
        <dbReference type="PROSITE" id="PS50075"/>
    </source>
</evidence>
<evidence type="ECO:0000256" key="1">
    <source>
        <dbReference type="ARBA" id="ARBA00001933"/>
    </source>
</evidence>
<dbReference type="GO" id="GO:0030170">
    <property type="term" value="F:pyridoxal phosphate binding"/>
    <property type="evidence" value="ECO:0007669"/>
    <property type="project" value="InterPro"/>
</dbReference>
<dbReference type="InterPro" id="IPR015422">
    <property type="entry name" value="PyrdxlP-dep_Trfase_small"/>
</dbReference>
<dbReference type="SUPFAM" id="SSF53383">
    <property type="entry name" value="PLP-dependent transferases"/>
    <property type="match status" value="1"/>
</dbReference>
<dbReference type="AlphaFoldDB" id="A0A2N8KTP8"/>
<dbReference type="GO" id="GO:0016740">
    <property type="term" value="F:transferase activity"/>
    <property type="evidence" value="ECO:0007669"/>
    <property type="project" value="UniProtKB-KW"/>
</dbReference>
<dbReference type="PROSITE" id="PS50075">
    <property type="entry name" value="CARRIER"/>
    <property type="match status" value="1"/>
</dbReference>
<feature type="domain" description="Carrier" evidence="8">
    <location>
        <begin position="6"/>
        <end position="81"/>
    </location>
</feature>
<comment type="similarity">
    <text evidence="6">Belongs to the class-II pyridoxal-phosphate-dependent aminotransferase family.</text>
</comment>
<dbReference type="Pfam" id="PF00155">
    <property type="entry name" value="Aminotran_1_2"/>
    <property type="match status" value="1"/>
</dbReference>
<dbReference type="InterPro" id="IPR015424">
    <property type="entry name" value="PyrdxlP-dep_Trfase"/>
</dbReference>
<keyword evidence="2" id="KW-0596">Phosphopantetheine</keyword>
<dbReference type="InterPro" id="IPR006162">
    <property type="entry name" value="Ppantetheine_attach_site"/>
</dbReference>
<evidence type="ECO:0000256" key="4">
    <source>
        <dbReference type="ARBA" id="ARBA00022679"/>
    </source>
</evidence>
<sequence length="548" mass="59169">MNAAHHDIAATVRAVVQKHSQYADEALQDHALLQEDLGIDSIMLAGIVSELNSLLQTRVSVSPGDSDTLVSLSARFAAQLPAQAPVQQPPSADPAALARAAVAAAAAFSAPALATADSSSSTGSTGSKTTMRDFVGNGTDPDIFTKTRRFQRFQRERAEQGHFWYGMASRGRSSNRARIFDRHEGREREFLLFASNNYLGLANDERVLDAIQQASREYGATNTGSRLIAGTTEVHQVLERKLAQLKGREDCLVFPSGYSANLGTIAALVGPGDQVIGDVYNHMSIQDGCKLSGATRRLYPHNDMQALEDMLARHEDQSGGRLIVADGVFSMHGDIVHLPELLKLAQRYQARVLIDEAHSTGVLGTTGSGTTEHFQLKGRVDLEVGTMSKALGGQGGFVVGDAEVIDYLRYYANSYVFAATIPAPVAAGLNASLDIMAAEPERLARLWSNIDYLKASLDRLGFDTEQSNSAIIPVRIGDETLAMNMGRSLRRRGLYCQTVVFPGVAVGDARLRISVLESHTRQDLDQALDMLLAAAQENRLPLHEALAA</sequence>
<feature type="region of interest" description="Disordered" evidence="7">
    <location>
        <begin position="115"/>
        <end position="140"/>
    </location>
</feature>
<feature type="compositionally biased region" description="Low complexity" evidence="7">
    <location>
        <begin position="115"/>
        <end position="129"/>
    </location>
</feature>
<keyword evidence="5 6" id="KW-0663">Pyridoxal phosphate</keyword>
<evidence type="ECO:0000313" key="9">
    <source>
        <dbReference type="EMBL" id="PND36848.1"/>
    </source>
</evidence>
<dbReference type="InterPro" id="IPR001917">
    <property type="entry name" value="Aminotrans_II_pyridoxalP_BS"/>
</dbReference>
<comment type="cofactor">
    <cofactor evidence="1 6">
        <name>pyridoxal 5'-phosphate</name>
        <dbReference type="ChEBI" id="CHEBI:597326"/>
    </cofactor>
</comment>
<dbReference type="InterPro" id="IPR004839">
    <property type="entry name" value="Aminotransferase_I/II_large"/>
</dbReference>
<keyword evidence="10" id="KW-1185">Reference proteome</keyword>
<evidence type="ECO:0000256" key="3">
    <source>
        <dbReference type="ARBA" id="ARBA00022553"/>
    </source>
</evidence>
<keyword evidence="4" id="KW-0808">Transferase</keyword>
<proteinExistence type="inferred from homology"/>
<dbReference type="OrthoDB" id="9807157at2"/>
<dbReference type="InterPro" id="IPR015421">
    <property type="entry name" value="PyrdxlP-dep_Trfase_major"/>
</dbReference>
<dbReference type="Gene3D" id="3.90.1150.10">
    <property type="entry name" value="Aspartate Aminotransferase, domain 1"/>
    <property type="match status" value="1"/>
</dbReference>
<comment type="caution">
    <text evidence="9">The sequence shown here is derived from an EMBL/GenBank/DDBJ whole genome shotgun (WGS) entry which is preliminary data.</text>
</comment>
<dbReference type="Gene3D" id="3.40.640.10">
    <property type="entry name" value="Type I PLP-dependent aspartate aminotransferase-like (Major domain)"/>
    <property type="match status" value="1"/>
</dbReference>
<dbReference type="Gene3D" id="1.10.1200.10">
    <property type="entry name" value="ACP-like"/>
    <property type="match status" value="1"/>
</dbReference>
<dbReference type="EMBL" id="POSP01000003">
    <property type="protein sequence ID" value="PND36848.1"/>
    <property type="molecule type" value="Genomic_DNA"/>
</dbReference>
<dbReference type="PROSITE" id="PS00012">
    <property type="entry name" value="PHOSPHOPANTETHEINE"/>
    <property type="match status" value="1"/>
</dbReference>
<dbReference type="SUPFAM" id="SSF47336">
    <property type="entry name" value="ACP-like"/>
    <property type="match status" value="1"/>
</dbReference>
<protein>
    <submittedName>
        <fullName evidence="9">8-amino-7-oxononanoate synthase</fullName>
    </submittedName>
</protein>
<dbReference type="PANTHER" id="PTHR13693:SF3">
    <property type="entry name" value="LD36009P"/>
    <property type="match status" value="1"/>
</dbReference>
<keyword evidence="3" id="KW-0597">Phosphoprotein</keyword>
<dbReference type="PROSITE" id="PS00599">
    <property type="entry name" value="AA_TRANSFER_CLASS_2"/>
    <property type="match status" value="1"/>
</dbReference>
<evidence type="ECO:0000256" key="6">
    <source>
        <dbReference type="RuleBase" id="RU003693"/>
    </source>
</evidence>
<dbReference type="CDD" id="cd06454">
    <property type="entry name" value="KBL_like"/>
    <property type="match status" value="1"/>
</dbReference>
<dbReference type="PANTHER" id="PTHR13693">
    <property type="entry name" value="CLASS II AMINOTRANSFERASE/8-AMINO-7-OXONONANOATE SYNTHASE"/>
    <property type="match status" value="1"/>
</dbReference>
<reference evidence="9 10" key="1">
    <citation type="submission" date="2018-01" db="EMBL/GenBank/DDBJ databases">
        <title>Draft genome sequence of Paucibacter aquatile CR182 isolated from freshwater of the Nakdong River.</title>
        <authorList>
            <person name="Choi A."/>
            <person name="Chung E.J."/>
        </authorList>
    </citation>
    <scope>NUCLEOTIDE SEQUENCE [LARGE SCALE GENOMIC DNA]</scope>
    <source>
        <strain evidence="9 10">CR182</strain>
    </source>
</reference>
<evidence type="ECO:0000256" key="2">
    <source>
        <dbReference type="ARBA" id="ARBA00022450"/>
    </source>
</evidence>
<evidence type="ECO:0000256" key="7">
    <source>
        <dbReference type="SAM" id="MobiDB-lite"/>
    </source>
</evidence>
<organism evidence="9 10">
    <name type="scientific">Kinneretia aquatilis</name>
    <dbReference type="NCBI Taxonomy" id="2070761"/>
    <lineage>
        <taxon>Bacteria</taxon>
        <taxon>Pseudomonadati</taxon>
        <taxon>Pseudomonadota</taxon>
        <taxon>Betaproteobacteria</taxon>
        <taxon>Burkholderiales</taxon>
        <taxon>Sphaerotilaceae</taxon>
        <taxon>Roseateles</taxon>
    </lineage>
</organism>
<gene>
    <name evidence="9" type="ORF">C1O66_04380</name>
</gene>
<evidence type="ECO:0000256" key="5">
    <source>
        <dbReference type="ARBA" id="ARBA00022898"/>
    </source>
</evidence>
<dbReference type="InterPro" id="IPR050087">
    <property type="entry name" value="AON_synthase_class-II"/>
</dbReference>
<accession>A0A2N8KTP8</accession>
<dbReference type="InterPro" id="IPR009081">
    <property type="entry name" value="PP-bd_ACP"/>
</dbReference>
<evidence type="ECO:0000313" key="10">
    <source>
        <dbReference type="Proteomes" id="UP000235916"/>
    </source>
</evidence>